<name>A0ABP7BP55_9MICO</name>
<evidence type="ECO:0000313" key="1">
    <source>
        <dbReference type="EMBL" id="GAA3664848.1"/>
    </source>
</evidence>
<dbReference type="PANTHER" id="PTHR43179:SF7">
    <property type="entry name" value="RHAMNOSYLTRANSFERASE WBBL"/>
    <property type="match status" value="1"/>
</dbReference>
<dbReference type="Proteomes" id="UP001410795">
    <property type="component" value="Unassembled WGS sequence"/>
</dbReference>
<dbReference type="RefSeq" id="WP_221860046.1">
    <property type="nucleotide sequence ID" value="NZ_BAAAYV010000017.1"/>
</dbReference>
<reference evidence="2" key="1">
    <citation type="journal article" date="2019" name="Int. J. Syst. Evol. Microbiol.">
        <title>The Global Catalogue of Microorganisms (GCM) 10K type strain sequencing project: providing services to taxonomists for standard genome sequencing and annotation.</title>
        <authorList>
            <consortium name="The Broad Institute Genomics Platform"/>
            <consortium name="The Broad Institute Genome Sequencing Center for Infectious Disease"/>
            <person name="Wu L."/>
            <person name="Ma J."/>
        </authorList>
    </citation>
    <scope>NUCLEOTIDE SEQUENCE [LARGE SCALE GENOMIC DNA]</scope>
    <source>
        <strain evidence="2">JCM 16546</strain>
    </source>
</reference>
<organism evidence="1 2">
    <name type="scientific">Microbacterium marinilacus</name>
    <dbReference type="NCBI Taxonomy" id="415209"/>
    <lineage>
        <taxon>Bacteria</taxon>
        <taxon>Bacillati</taxon>
        <taxon>Actinomycetota</taxon>
        <taxon>Actinomycetes</taxon>
        <taxon>Micrococcales</taxon>
        <taxon>Microbacteriaceae</taxon>
        <taxon>Microbacterium</taxon>
    </lineage>
</organism>
<dbReference type="Gene3D" id="3.90.550.10">
    <property type="entry name" value="Spore Coat Polysaccharide Biosynthesis Protein SpsA, Chain A"/>
    <property type="match status" value="1"/>
</dbReference>
<comment type="caution">
    <text evidence="1">The sequence shown here is derived from an EMBL/GenBank/DDBJ whole genome shotgun (WGS) entry which is preliminary data.</text>
</comment>
<dbReference type="EMBL" id="BAAAYV010000017">
    <property type="protein sequence ID" value="GAA3664848.1"/>
    <property type="molecule type" value="Genomic_DNA"/>
</dbReference>
<dbReference type="InterPro" id="IPR029044">
    <property type="entry name" value="Nucleotide-diphossugar_trans"/>
</dbReference>
<protein>
    <submittedName>
        <fullName evidence="1">Glycosyltransferase family 2 protein</fullName>
    </submittedName>
</protein>
<gene>
    <name evidence="1" type="ORF">GCM10022202_28670</name>
</gene>
<dbReference type="PANTHER" id="PTHR43179">
    <property type="entry name" value="RHAMNOSYLTRANSFERASE WBBL"/>
    <property type="match status" value="1"/>
</dbReference>
<sequence>MRALPEIVVVAYGAPALLRETLAPLAGFAVTVVDNSSSPEVAAVAREVGAAYWDPGANLGFGAGVNHALARRRTPGADVLLLNPDAVVDPDAIRALQAAMHAEARIATVGPAQFDADGQRAQVSWPYPHPLEYVARMVRLERFLRERPRYVIGSVLLMNAEALASVGGFDEGFFLYAEEADWQYRAHQAGWRNVVRHDVTATHVGAGTSTDPVRREVFLQAGQERFLRKHYGVWGWRAARWAVVVGSLPRRVLLRGARRGAARDRGLLFRRGPVAVEATYRPRVPRAAGAADGGRA</sequence>
<dbReference type="SUPFAM" id="SSF53448">
    <property type="entry name" value="Nucleotide-diphospho-sugar transferases"/>
    <property type="match status" value="1"/>
</dbReference>
<keyword evidence="2" id="KW-1185">Reference proteome</keyword>
<dbReference type="Pfam" id="PF13641">
    <property type="entry name" value="Glyco_tranf_2_3"/>
    <property type="match status" value="1"/>
</dbReference>
<evidence type="ECO:0000313" key="2">
    <source>
        <dbReference type="Proteomes" id="UP001410795"/>
    </source>
</evidence>
<proteinExistence type="predicted"/>
<accession>A0ABP7BP55</accession>